<dbReference type="AlphaFoldDB" id="A0A8J3N8M4"/>
<reference evidence="1" key="1">
    <citation type="submission" date="2020-10" db="EMBL/GenBank/DDBJ databases">
        <title>Taxonomic study of unclassified bacteria belonging to the class Ktedonobacteria.</title>
        <authorList>
            <person name="Yabe S."/>
            <person name="Wang C.M."/>
            <person name="Zheng Y."/>
            <person name="Sakai Y."/>
            <person name="Cavaletti L."/>
            <person name="Monciardini P."/>
            <person name="Donadio S."/>
        </authorList>
    </citation>
    <scope>NUCLEOTIDE SEQUENCE</scope>
    <source>
        <strain evidence="1">ID150040</strain>
    </source>
</reference>
<evidence type="ECO:0000313" key="1">
    <source>
        <dbReference type="EMBL" id="GHO99848.1"/>
    </source>
</evidence>
<organism evidence="1 2">
    <name type="scientific">Reticulibacter mediterranei</name>
    <dbReference type="NCBI Taxonomy" id="2778369"/>
    <lineage>
        <taxon>Bacteria</taxon>
        <taxon>Bacillati</taxon>
        <taxon>Chloroflexota</taxon>
        <taxon>Ktedonobacteria</taxon>
        <taxon>Ktedonobacterales</taxon>
        <taxon>Reticulibacteraceae</taxon>
        <taxon>Reticulibacter</taxon>
    </lineage>
</organism>
<gene>
    <name evidence="1" type="ORF">KSF_098960</name>
</gene>
<dbReference type="RefSeq" id="WP_220210463.1">
    <property type="nucleotide sequence ID" value="NZ_BNJK01000002.1"/>
</dbReference>
<proteinExistence type="predicted"/>
<accession>A0A8J3N8M4</accession>
<protein>
    <submittedName>
        <fullName evidence="1">Uncharacterized protein</fullName>
    </submittedName>
</protein>
<comment type="caution">
    <text evidence="1">The sequence shown here is derived from an EMBL/GenBank/DDBJ whole genome shotgun (WGS) entry which is preliminary data.</text>
</comment>
<dbReference type="Proteomes" id="UP000597444">
    <property type="component" value="Unassembled WGS sequence"/>
</dbReference>
<evidence type="ECO:0000313" key="2">
    <source>
        <dbReference type="Proteomes" id="UP000597444"/>
    </source>
</evidence>
<dbReference type="EMBL" id="BNJK01000002">
    <property type="protein sequence ID" value="GHO99848.1"/>
    <property type="molecule type" value="Genomic_DNA"/>
</dbReference>
<sequence>MARGKRLTSEQAEEFRREWKAEAARLLASLEALPLEKLKEAAQQSGDYGKAASAVLRMRQE</sequence>
<name>A0A8J3N8M4_9CHLR</name>
<keyword evidence="2" id="KW-1185">Reference proteome</keyword>